<evidence type="ECO:0000256" key="1">
    <source>
        <dbReference type="ARBA" id="ARBA00004196"/>
    </source>
</evidence>
<protein>
    <submittedName>
        <fullName evidence="8">Macrolide-specific efflux system membrane fusion protein</fullName>
    </submittedName>
</protein>
<dbReference type="PANTHER" id="PTHR32347">
    <property type="entry name" value="EFFLUX SYSTEM COMPONENT YKNX-RELATED"/>
    <property type="match status" value="1"/>
</dbReference>
<dbReference type="EMBL" id="JACHMN010000002">
    <property type="protein sequence ID" value="MBB5870868.1"/>
    <property type="molecule type" value="Genomic_DNA"/>
</dbReference>
<evidence type="ECO:0000259" key="6">
    <source>
        <dbReference type="Pfam" id="PF25967"/>
    </source>
</evidence>
<comment type="similarity">
    <text evidence="2">Belongs to the membrane fusion protein (MFP) (TC 8.A.1) family.</text>
</comment>
<sequence length="372" mass="36490">MINSALVVLLGGGGVWAWSLLNGDTQTQTTSSTARTAAVAQGQVTATVTASGTVASAATMNANFVTAGMVTSIGVKLGDKVAKGQVLAKVDDTETAESLETAQANLTAARQAKTRANATKNDDTIANAAKQVRSAQTAVDSAQRAQDGTTLKAPMAGTIVALTGTVGAASSGGSASGTGTGSSTASSAFAQIADLGKLQVNASVPEADATRLKAGQAATVTWNALTATRVQGTVTSISPTSTTSGGVISYPIVVSLASVPEKAKLGQSVALSVTVNKVEDAIYVPAAAVKTTAGISVVTVVVNGQQSARTVQIGLEGDSYTQITEGLEVGEQVVIATVTTGTTGTNPFGGGNFPGGGGGQIPGGGGGFGGNR</sequence>
<dbReference type="Gene3D" id="1.10.287.470">
    <property type="entry name" value="Helix hairpin bin"/>
    <property type="match status" value="1"/>
</dbReference>
<dbReference type="NCBIfam" id="TIGR01730">
    <property type="entry name" value="RND_mfp"/>
    <property type="match status" value="1"/>
</dbReference>
<dbReference type="InterPro" id="IPR058627">
    <property type="entry name" value="MdtA-like_C"/>
</dbReference>
<dbReference type="SUPFAM" id="SSF111369">
    <property type="entry name" value="HlyD-like secretion proteins"/>
    <property type="match status" value="1"/>
</dbReference>
<evidence type="ECO:0000256" key="2">
    <source>
        <dbReference type="ARBA" id="ARBA00009477"/>
    </source>
</evidence>
<dbReference type="Gene3D" id="2.40.30.170">
    <property type="match status" value="1"/>
</dbReference>
<dbReference type="RefSeq" id="WP_246466438.1">
    <property type="nucleotide sequence ID" value="NZ_JACHMN010000002.1"/>
</dbReference>
<name>A0A841BTV1_9ACTN</name>
<evidence type="ECO:0000259" key="7">
    <source>
        <dbReference type="Pfam" id="PF25990"/>
    </source>
</evidence>
<organism evidence="8 9">
    <name type="scientific">Allocatelliglobosispora scoriae</name>
    <dbReference type="NCBI Taxonomy" id="643052"/>
    <lineage>
        <taxon>Bacteria</taxon>
        <taxon>Bacillati</taxon>
        <taxon>Actinomycetota</taxon>
        <taxon>Actinomycetes</taxon>
        <taxon>Micromonosporales</taxon>
        <taxon>Micromonosporaceae</taxon>
        <taxon>Allocatelliglobosispora</taxon>
    </lineage>
</organism>
<evidence type="ECO:0000313" key="9">
    <source>
        <dbReference type="Proteomes" id="UP000587527"/>
    </source>
</evidence>
<gene>
    <name evidence="8" type="ORF">F4553_004247</name>
</gene>
<evidence type="ECO:0000256" key="3">
    <source>
        <dbReference type="ARBA" id="ARBA00023054"/>
    </source>
</evidence>
<dbReference type="Pfam" id="PF25967">
    <property type="entry name" value="RND-MFP_C"/>
    <property type="match status" value="1"/>
</dbReference>
<dbReference type="InterPro" id="IPR006143">
    <property type="entry name" value="RND_pump_MFP"/>
</dbReference>
<feature type="domain" description="Multidrug resistance protein MdtA-like C-terminal permuted SH3" evidence="6">
    <location>
        <begin position="280"/>
        <end position="336"/>
    </location>
</feature>
<dbReference type="GO" id="GO:0022857">
    <property type="term" value="F:transmembrane transporter activity"/>
    <property type="evidence" value="ECO:0007669"/>
    <property type="project" value="InterPro"/>
</dbReference>
<feature type="domain" description="YknX-like beta-barrel" evidence="7">
    <location>
        <begin position="198"/>
        <end position="273"/>
    </location>
</feature>
<feature type="compositionally biased region" description="Gly residues" evidence="5">
    <location>
        <begin position="347"/>
        <end position="372"/>
    </location>
</feature>
<dbReference type="PANTHER" id="PTHR32347:SF23">
    <property type="entry name" value="BLL5650 PROTEIN"/>
    <property type="match status" value="1"/>
</dbReference>
<dbReference type="AlphaFoldDB" id="A0A841BTV1"/>
<dbReference type="InterPro" id="IPR058636">
    <property type="entry name" value="Beta-barrel_YknX"/>
</dbReference>
<proteinExistence type="inferred from homology"/>
<reference evidence="8 9" key="1">
    <citation type="submission" date="2020-08" db="EMBL/GenBank/DDBJ databases">
        <title>Sequencing the genomes of 1000 actinobacteria strains.</title>
        <authorList>
            <person name="Klenk H.-P."/>
        </authorList>
    </citation>
    <scope>NUCLEOTIDE SEQUENCE [LARGE SCALE GENOMIC DNA]</scope>
    <source>
        <strain evidence="8 9">DSM 45362</strain>
    </source>
</reference>
<dbReference type="Gene3D" id="2.40.420.20">
    <property type="match status" value="1"/>
</dbReference>
<comment type="subcellular location">
    <subcellularLocation>
        <location evidence="1">Cell envelope</location>
    </subcellularLocation>
</comment>
<comment type="caution">
    <text evidence="8">The sequence shown here is derived from an EMBL/GenBank/DDBJ whole genome shotgun (WGS) entry which is preliminary data.</text>
</comment>
<accession>A0A841BTV1</accession>
<feature type="coiled-coil region" evidence="4">
    <location>
        <begin position="99"/>
        <end position="145"/>
    </location>
</feature>
<dbReference type="Pfam" id="PF25990">
    <property type="entry name" value="Beta-barrel_YknX"/>
    <property type="match status" value="1"/>
</dbReference>
<dbReference type="Proteomes" id="UP000587527">
    <property type="component" value="Unassembled WGS sequence"/>
</dbReference>
<dbReference type="Gene3D" id="2.40.50.100">
    <property type="match status" value="1"/>
</dbReference>
<evidence type="ECO:0000256" key="5">
    <source>
        <dbReference type="SAM" id="MobiDB-lite"/>
    </source>
</evidence>
<feature type="region of interest" description="Disordered" evidence="5">
    <location>
        <begin position="345"/>
        <end position="372"/>
    </location>
</feature>
<dbReference type="InterPro" id="IPR050465">
    <property type="entry name" value="UPF0194_transport"/>
</dbReference>
<evidence type="ECO:0000313" key="8">
    <source>
        <dbReference type="EMBL" id="MBB5870868.1"/>
    </source>
</evidence>
<keyword evidence="9" id="KW-1185">Reference proteome</keyword>
<dbReference type="GO" id="GO:0030313">
    <property type="term" value="C:cell envelope"/>
    <property type="evidence" value="ECO:0007669"/>
    <property type="project" value="UniProtKB-SubCell"/>
</dbReference>
<keyword evidence="3 4" id="KW-0175">Coiled coil</keyword>
<dbReference type="GO" id="GO:0016020">
    <property type="term" value="C:membrane"/>
    <property type="evidence" value="ECO:0007669"/>
    <property type="project" value="InterPro"/>
</dbReference>
<evidence type="ECO:0000256" key="4">
    <source>
        <dbReference type="SAM" id="Coils"/>
    </source>
</evidence>